<organism evidence="6">
    <name type="scientific">Thiolapillus brandeum</name>
    <dbReference type="NCBI Taxonomy" id="1076588"/>
    <lineage>
        <taxon>Bacteria</taxon>
        <taxon>Pseudomonadati</taxon>
        <taxon>Pseudomonadota</taxon>
        <taxon>Gammaproteobacteria</taxon>
        <taxon>Chromatiales</taxon>
        <taxon>Sedimenticolaceae</taxon>
        <taxon>Thiolapillus</taxon>
    </lineage>
</organism>
<name>A0A831RWQ4_9GAMM</name>
<dbReference type="PANTHER" id="PTHR42953:SF3">
    <property type="entry name" value="HIGH-AFFINITY ZINC UPTAKE SYSTEM PROTEIN ZNUA"/>
    <property type="match status" value="1"/>
</dbReference>
<dbReference type="Proteomes" id="UP000886339">
    <property type="component" value="Unassembled WGS sequence"/>
</dbReference>
<dbReference type="InterPro" id="IPR006127">
    <property type="entry name" value="ZnuA-like"/>
</dbReference>
<evidence type="ECO:0000256" key="4">
    <source>
        <dbReference type="ARBA" id="ARBA00022729"/>
    </source>
</evidence>
<dbReference type="GO" id="GO:0006829">
    <property type="term" value="P:zinc ion transport"/>
    <property type="evidence" value="ECO:0007669"/>
    <property type="project" value="UniProtKB-KW"/>
</dbReference>
<keyword evidence="5" id="KW-0862">Zinc</keyword>
<keyword evidence="5" id="KW-0406">Ion transport</keyword>
<keyword evidence="3" id="KW-0813">Transport</keyword>
<evidence type="ECO:0000256" key="2">
    <source>
        <dbReference type="ARBA" id="ARBA00015915"/>
    </source>
</evidence>
<dbReference type="GO" id="GO:0046872">
    <property type="term" value="F:metal ion binding"/>
    <property type="evidence" value="ECO:0007669"/>
    <property type="project" value="InterPro"/>
</dbReference>
<protein>
    <recommendedName>
        <fullName evidence="2">High-affinity zinc uptake system protein ZnuA</fullName>
    </recommendedName>
</protein>
<comment type="caution">
    <text evidence="6">The sequence shown here is derived from an EMBL/GenBank/DDBJ whole genome shotgun (WGS) entry which is preliminary data.</text>
</comment>
<dbReference type="Gene3D" id="3.40.50.1980">
    <property type="entry name" value="Nitrogenase molybdenum iron protein domain"/>
    <property type="match status" value="2"/>
</dbReference>
<reference evidence="6" key="1">
    <citation type="journal article" date="2020" name="mSystems">
        <title>Genome- and Community-Level Interaction Insights into Carbon Utilization and Element Cycling Functions of Hydrothermarchaeota in Hydrothermal Sediment.</title>
        <authorList>
            <person name="Zhou Z."/>
            <person name="Liu Y."/>
            <person name="Xu W."/>
            <person name="Pan J."/>
            <person name="Luo Z.H."/>
            <person name="Li M."/>
        </authorList>
    </citation>
    <scope>NUCLEOTIDE SEQUENCE [LARGE SCALE GENOMIC DNA]</scope>
    <source>
        <strain evidence="6">HyVt-458</strain>
    </source>
</reference>
<evidence type="ECO:0000256" key="1">
    <source>
        <dbReference type="ARBA" id="ARBA00011028"/>
    </source>
</evidence>
<evidence type="ECO:0000256" key="5">
    <source>
        <dbReference type="ARBA" id="ARBA00022906"/>
    </source>
</evidence>
<dbReference type="PANTHER" id="PTHR42953">
    <property type="entry name" value="HIGH-AFFINITY ZINC UPTAKE SYSTEM PROTEIN ZNUA-RELATED"/>
    <property type="match status" value="1"/>
</dbReference>
<keyword evidence="5" id="KW-0864">Zinc transport</keyword>
<dbReference type="Pfam" id="PF01297">
    <property type="entry name" value="ZnuA"/>
    <property type="match status" value="1"/>
</dbReference>
<proteinExistence type="inferred from homology"/>
<evidence type="ECO:0000256" key="3">
    <source>
        <dbReference type="ARBA" id="ARBA00022448"/>
    </source>
</evidence>
<keyword evidence="4" id="KW-0732">Signal</keyword>
<dbReference type="AlphaFoldDB" id="A0A831RWQ4"/>
<accession>A0A831RWQ4</accession>
<comment type="similarity">
    <text evidence="1">Belongs to the bacterial solute-binding protein 9 family.</text>
</comment>
<gene>
    <name evidence="6" type="ORF">ENJ12_10015</name>
</gene>
<dbReference type="InterPro" id="IPR050492">
    <property type="entry name" value="Bact_metal-bind_prot9"/>
</dbReference>
<sequence length="289" mass="32513">MLQYTTDFSSRITMRFLPFLLLICTLQALAAEKPLVVVSVLPQETIVKRIAGDLVDVEVMVGKGFNPATYQPSPRQIARLSRAVLYVRAGMPFEQSWLPRFTAVNPAMKVLDMREGLKLLPALGHHAQDADPHIWTDPELVKQHAQRLRDRLDALFPAHKSRFDENYSRFAARLDALDRELQTTLAPVRGESFLVYHPAWSYFAHRYGLKQMAVEHEGKEPNPRSLTRLIETAKRAHIHTILVQPQHSAATARVLADAIGAKLVQMDPLEADIFSALRKLAAALTAQKS</sequence>
<dbReference type="SUPFAM" id="SSF53807">
    <property type="entry name" value="Helical backbone' metal receptor"/>
    <property type="match status" value="1"/>
</dbReference>
<dbReference type="EMBL" id="DRLF01000343">
    <property type="protein sequence ID" value="HEC07179.1"/>
    <property type="molecule type" value="Genomic_DNA"/>
</dbReference>
<evidence type="ECO:0000313" key="6">
    <source>
        <dbReference type="EMBL" id="HEC07179.1"/>
    </source>
</evidence>